<dbReference type="EMBL" id="JACGXG010000002">
    <property type="protein sequence ID" value="MBA8850322.1"/>
    <property type="molecule type" value="Genomic_DNA"/>
</dbReference>
<gene>
    <name evidence="1" type="ORF">FHW20_001257</name>
</gene>
<keyword evidence="2" id="KW-1185">Reference proteome</keyword>
<dbReference type="Proteomes" id="UP000578622">
    <property type="component" value="Unassembled WGS sequence"/>
</dbReference>
<evidence type="ECO:0000313" key="2">
    <source>
        <dbReference type="Proteomes" id="UP000578622"/>
    </source>
</evidence>
<organism evidence="1 2">
    <name type="scientific">Brucella intermedia</name>
    <dbReference type="NCBI Taxonomy" id="94625"/>
    <lineage>
        <taxon>Bacteria</taxon>
        <taxon>Pseudomonadati</taxon>
        <taxon>Pseudomonadota</taxon>
        <taxon>Alphaproteobacteria</taxon>
        <taxon>Hyphomicrobiales</taxon>
        <taxon>Brucellaceae</taxon>
        <taxon>Brucella/Ochrobactrum group</taxon>
        <taxon>Brucella</taxon>
    </lineage>
</organism>
<protein>
    <submittedName>
        <fullName evidence="1">Uncharacterized protein</fullName>
    </submittedName>
</protein>
<proteinExistence type="predicted"/>
<reference evidence="1 2" key="1">
    <citation type="submission" date="2020-07" db="EMBL/GenBank/DDBJ databases">
        <title>Genomic Encyclopedia of Type Strains, Phase IV (KMG-V): Genome sequencing to study the core and pangenomes of soil and plant-associated prokaryotes.</title>
        <authorList>
            <person name="Whitman W."/>
        </authorList>
    </citation>
    <scope>NUCLEOTIDE SEQUENCE [LARGE SCALE GENOMIC DNA]</scope>
    <source>
        <strain evidence="1 2">RH4WT92</strain>
    </source>
</reference>
<evidence type="ECO:0000313" key="1">
    <source>
        <dbReference type="EMBL" id="MBA8850322.1"/>
    </source>
</evidence>
<sequence>MPVGHFALEATQNAGPVFIRSSKRFASRVTVIAASALSGLVWLPIDPDSPRSISSPRPIFCVSLLSPNRPTVI</sequence>
<name>A0ABR6ALQ1_9HYPH</name>
<accession>A0ABR6ALQ1</accession>
<comment type="caution">
    <text evidence="1">The sequence shown here is derived from an EMBL/GenBank/DDBJ whole genome shotgun (WGS) entry which is preliminary data.</text>
</comment>